<feature type="domain" description="SAP" evidence="1">
    <location>
        <begin position="26"/>
        <end position="60"/>
    </location>
</feature>
<name>A0ABN8PVB1_9CNID</name>
<evidence type="ECO:0000313" key="4">
    <source>
        <dbReference type="Proteomes" id="UP001159427"/>
    </source>
</evidence>
<reference evidence="2 4" key="1">
    <citation type="submission" date="2022-05" db="EMBL/GenBank/DDBJ databases">
        <authorList>
            <consortium name="Genoscope - CEA"/>
            <person name="William W."/>
        </authorList>
    </citation>
    <scope>NUCLEOTIDE SEQUENCE [LARGE SCALE GENOMIC DNA]</scope>
</reference>
<evidence type="ECO:0000313" key="3">
    <source>
        <dbReference type="EMBL" id="CAH3155887.1"/>
    </source>
</evidence>
<dbReference type="Pfam" id="PF09588">
    <property type="entry name" value="YqaJ"/>
    <property type="match status" value="1"/>
</dbReference>
<dbReference type="EMBL" id="CALNXI010001109">
    <property type="protein sequence ID" value="CAH3155887.1"/>
    <property type="molecule type" value="Genomic_DNA"/>
</dbReference>
<organism evidence="2 4">
    <name type="scientific">Porites evermanni</name>
    <dbReference type="NCBI Taxonomy" id="104178"/>
    <lineage>
        <taxon>Eukaryota</taxon>
        <taxon>Metazoa</taxon>
        <taxon>Cnidaria</taxon>
        <taxon>Anthozoa</taxon>
        <taxon>Hexacorallia</taxon>
        <taxon>Scleractinia</taxon>
        <taxon>Fungiina</taxon>
        <taxon>Poritidae</taxon>
        <taxon>Porites</taxon>
    </lineage>
</organism>
<dbReference type="PROSITE" id="PS50800">
    <property type="entry name" value="SAP"/>
    <property type="match status" value="1"/>
</dbReference>
<dbReference type="InterPro" id="IPR011335">
    <property type="entry name" value="Restrct_endonuc-II-like"/>
</dbReference>
<dbReference type="InterPro" id="IPR051703">
    <property type="entry name" value="NF-kappa-B_Signaling_Reg"/>
</dbReference>
<dbReference type="PANTHER" id="PTHR46609:SF6">
    <property type="entry name" value="EXONUCLEASE, PHAGE-TYPE_RECB, C-TERMINAL DOMAIN-CONTAINING PROTEIN-RELATED"/>
    <property type="match status" value="1"/>
</dbReference>
<proteinExistence type="predicted"/>
<sequence length="665" mass="75843">MAGNVKEDSPKMAFAAVKKVINDDCLESLNTKNLGELCNSLKLKASGTKSELLQRLLPFKDDPALLDNRVKNISVKYSFTTALSRQEIPPPTAGWKCNTSLFPKISKDVIKTYQSNKRQGMIGQFRKAHRMFSSRRMKTIKVFKNGSQLFVKSSILKSFSSEVTRTATVLFIDNVPKKGFCECAVGKCGLCCHVIVILLQLEHFTTHKKLFLSLTCTEKLQMWHRPNVKKGKEVKANLKAAAHIRLKYFRNAKSARHVNQRTKKKVVARDVSDENSDWLKRDISSMSSQVVDGLSKCRINLSNHFLKTLEKFKIRHSGLYHHLSYKNAYLNRVIQNEHDYTKLNPPANLEQNSKTPSECEDKWHSSLIANSNNSNQDNCTVGQPTSECQEQIFCADKTQELLELLTNSKDEIIAVKVPQLKEVRLTTSARYIDVQQGTSDWLNLRTGVITASKLPSLLGFHGNKEFDSSWFYILNKIDESKCKPKQYRNFQRGNYYEKEALEHFQKLSGVPVSSCGFFRHPSDTNYGASPDGISEAFLVEVKTRAENSEAPLDKITGSHIIQANFQMSCAGANLVFLQSYHPEKKSSNIFFIPRNDLLIDVLKEITDHILHHKIVSKWDYEENNHLSELGKNLLNTVPSFDTLRQFRKWVNQMTKHIKKVVFVKT</sequence>
<evidence type="ECO:0000259" key="1">
    <source>
        <dbReference type="PROSITE" id="PS50800"/>
    </source>
</evidence>
<dbReference type="SUPFAM" id="SSF52980">
    <property type="entry name" value="Restriction endonuclease-like"/>
    <property type="match status" value="1"/>
</dbReference>
<dbReference type="EMBL" id="CALNXI010001017">
    <property type="protein sequence ID" value="CAH3151683.1"/>
    <property type="molecule type" value="Genomic_DNA"/>
</dbReference>
<dbReference type="PANTHER" id="PTHR46609">
    <property type="entry name" value="EXONUCLEASE, PHAGE-TYPE/RECB, C-TERMINAL DOMAIN-CONTAINING PROTEIN"/>
    <property type="match status" value="1"/>
</dbReference>
<dbReference type="InterPro" id="IPR003034">
    <property type="entry name" value="SAP_dom"/>
</dbReference>
<comment type="caution">
    <text evidence="2">The sequence shown here is derived from an EMBL/GenBank/DDBJ whole genome shotgun (WGS) entry which is preliminary data.</text>
</comment>
<dbReference type="Proteomes" id="UP001159427">
    <property type="component" value="Unassembled WGS sequence"/>
</dbReference>
<dbReference type="InterPro" id="IPR036361">
    <property type="entry name" value="SAP_dom_sf"/>
</dbReference>
<protein>
    <recommendedName>
        <fullName evidence="1">SAP domain-containing protein</fullName>
    </recommendedName>
</protein>
<dbReference type="InterPro" id="IPR019080">
    <property type="entry name" value="YqaJ_viral_recombinase"/>
</dbReference>
<keyword evidence="4" id="KW-1185">Reference proteome</keyword>
<gene>
    <name evidence="2" type="ORF">PEVE_00000489</name>
    <name evidence="3" type="ORF">PEVE_00001971</name>
</gene>
<evidence type="ECO:0000313" key="2">
    <source>
        <dbReference type="EMBL" id="CAH3151683.1"/>
    </source>
</evidence>
<accession>A0ABN8PVB1</accession>
<dbReference type="InterPro" id="IPR011604">
    <property type="entry name" value="PDDEXK-like_dom_sf"/>
</dbReference>
<dbReference type="SUPFAM" id="SSF68906">
    <property type="entry name" value="SAP domain"/>
    <property type="match status" value="1"/>
</dbReference>
<dbReference type="Gene3D" id="3.90.320.10">
    <property type="match status" value="1"/>
</dbReference>